<dbReference type="AlphaFoldDB" id="A0A927CVY2"/>
<dbReference type="RefSeq" id="WP_190998314.1">
    <property type="nucleotide sequence ID" value="NZ_JACXSI010000023.1"/>
</dbReference>
<accession>A0A927CVY2</accession>
<dbReference type="Proteomes" id="UP000602076">
    <property type="component" value="Unassembled WGS sequence"/>
</dbReference>
<gene>
    <name evidence="1" type="ORF">IEO70_10425</name>
</gene>
<protein>
    <submittedName>
        <fullName evidence="1">Uncharacterized protein</fullName>
    </submittedName>
</protein>
<dbReference type="EMBL" id="JACXSI010000023">
    <property type="protein sequence ID" value="MBD3108783.1"/>
    <property type="molecule type" value="Genomic_DNA"/>
</dbReference>
<evidence type="ECO:0000313" key="1">
    <source>
        <dbReference type="EMBL" id="MBD3108783.1"/>
    </source>
</evidence>
<reference evidence="1" key="1">
    <citation type="submission" date="2020-09" db="EMBL/GenBank/DDBJ databases">
        <title>Bacillus faecalis sp. nov., a moderately halophilic bacterium isolated from cow faeces.</title>
        <authorList>
            <person name="Jiang L."/>
            <person name="Lee J."/>
        </authorList>
    </citation>
    <scope>NUCLEOTIDE SEQUENCE</scope>
    <source>
        <strain evidence="1">AGMB 02131</strain>
    </source>
</reference>
<organism evidence="1 2">
    <name type="scientific">Peribacillus faecalis</name>
    <dbReference type="NCBI Taxonomy" id="2772559"/>
    <lineage>
        <taxon>Bacteria</taxon>
        <taxon>Bacillati</taxon>
        <taxon>Bacillota</taxon>
        <taxon>Bacilli</taxon>
        <taxon>Bacillales</taxon>
        <taxon>Bacillaceae</taxon>
        <taxon>Peribacillus</taxon>
    </lineage>
</organism>
<comment type="caution">
    <text evidence="1">The sequence shown here is derived from an EMBL/GenBank/DDBJ whole genome shotgun (WGS) entry which is preliminary data.</text>
</comment>
<proteinExistence type="predicted"/>
<evidence type="ECO:0000313" key="2">
    <source>
        <dbReference type="Proteomes" id="UP000602076"/>
    </source>
</evidence>
<keyword evidence="2" id="KW-1185">Reference proteome</keyword>
<name>A0A927CVY2_9BACI</name>
<sequence length="107" mass="12202">MKITTKVELENTEVEELLDVTVVYGDETIGENVVQTCVEGLKCNKTGAYLSVEDAMEKLFAILRANYIIPSEAHEFSYELFTCERFKSYESHADIPKNLVITYVIQK</sequence>